<dbReference type="PANTHER" id="PTHR13932:SF5">
    <property type="entry name" value="RADICAL S-ADENOSYL METHIONINE DOMAIN-CONTAINING PROTEIN 1, MITOCHONDRIAL"/>
    <property type="match status" value="1"/>
</dbReference>
<dbReference type="Proteomes" id="UP001597361">
    <property type="component" value="Unassembled WGS sequence"/>
</dbReference>
<reference evidence="5" key="1">
    <citation type="journal article" date="2019" name="Int. J. Syst. Evol. Microbiol.">
        <title>The Global Catalogue of Microorganisms (GCM) 10K type strain sequencing project: providing services to taxonomists for standard genome sequencing and annotation.</title>
        <authorList>
            <consortium name="The Broad Institute Genomics Platform"/>
            <consortium name="The Broad Institute Genome Sequencing Center for Infectious Disease"/>
            <person name="Wu L."/>
            <person name="Ma J."/>
        </authorList>
    </citation>
    <scope>NUCLEOTIDE SEQUENCE [LARGE SCALE GENOMIC DNA]</scope>
    <source>
        <strain evidence="5">CGMCC 1.15180</strain>
    </source>
</reference>
<dbReference type="InterPro" id="IPR034505">
    <property type="entry name" value="Coproporphyrinogen-III_oxidase"/>
</dbReference>
<dbReference type="CDD" id="cd01335">
    <property type="entry name" value="Radical_SAM"/>
    <property type="match status" value="1"/>
</dbReference>
<dbReference type="SUPFAM" id="SSF102114">
    <property type="entry name" value="Radical SAM enzymes"/>
    <property type="match status" value="1"/>
</dbReference>
<comment type="subcellular location">
    <subcellularLocation>
        <location evidence="2">Cytoplasm</location>
    </subcellularLocation>
</comment>
<protein>
    <recommendedName>
        <fullName evidence="2">Heme chaperone HemW</fullName>
    </recommendedName>
</protein>
<sequence>MSGIYIHIPFCKQACHYCDFHFSTNLSMAEDMVDMICREIELRKDYLSTNPTIKTIYFGGGTPSMLSASQLEKILSTIYKNYPIALEELTIETNPDDLKKEKLDNLKTLGFDRLSIGIQSFDANILKYYNRAHNAEESLRAIDASKDAGFEKLSIDLIYGFPHEDHSIWERDLSIAVSQDPGHISSYCLTVEPHTALGNWANKGRFKPATEDFSAEQFEMLQDTMEKADYIQYEISNFGKTGQFALHNTNYWKSVPYLGIGPSAHSFDGTERGSNVANNAVYIKNLSKGLHSFTTDPMSREDLINEYILTSLRTIWGADIDELNKGTKEDFLTLKASLLKQLENEKLIEIKGNHLHLSKKGKLLADSIAASLFI</sequence>
<dbReference type="InterPro" id="IPR058240">
    <property type="entry name" value="rSAM_sf"/>
</dbReference>
<dbReference type="InterPro" id="IPR007197">
    <property type="entry name" value="rSAM"/>
</dbReference>
<dbReference type="PANTHER" id="PTHR13932">
    <property type="entry name" value="COPROPORPHYRINIGEN III OXIDASE"/>
    <property type="match status" value="1"/>
</dbReference>
<name>A0ABW4VJ99_9BACT</name>
<evidence type="ECO:0000313" key="4">
    <source>
        <dbReference type="EMBL" id="MFD2034161.1"/>
    </source>
</evidence>
<keyword evidence="2" id="KW-0349">Heme</keyword>
<dbReference type="PROSITE" id="PS51918">
    <property type="entry name" value="RADICAL_SAM"/>
    <property type="match status" value="1"/>
</dbReference>
<dbReference type="Pfam" id="PF06969">
    <property type="entry name" value="HemN_C"/>
    <property type="match status" value="1"/>
</dbReference>
<comment type="caution">
    <text evidence="4">The sequence shown here is derived from an EMBL/GenBank/DDBJ whole genome shotgun (WGS) entry which is preliminary data.</text>
</comment>
<keyword evidence="2" id="KW-0004">4Fe-4S</keyword>
<comment type="similarity">
    <text evidence="1">Belongs to the anaerobic coproporphyrinogen-III oxidase family. HemW subfamily.</text>
</comment>
<dbReference type="SFLD" id="SFLDF00562">
    <property type="entry name" value="HemN-like__clustered_with_heat"/>
    <property type="match status" value="1"/>
</dbReference>
<gene>
    <name evidence="4" type="primary">hemW</name>
    <name evidence="4" type="ORF">ACFSKL_05125</name>
</gene>
<accession>A0ABW4VJ99</accession>
<dbReference type="InterPro" id="IPR004559">
    <property type="entry name" value="HemW-like"/>
</dbReference>
<proteinExistence type="inferred from homology"/>
<dbReference type="RefSeq" id="WP_376884073.1">
    <property type="nucleotide sequence ID" value="NZ_JBHUHR010000015.1"/>
</dbReference>
<dbReference type="InterPro" id="IPR010723">
    <property type="entry name" value="HemN_C"/>
</dbReference>
<dbReference type="Pfam" id="PF04055">
    <property type="entry name" value="Radical_SAM"/>
    <property type="match status" value="1"/>
</dbReference>
<dbReference type="SFLD" id="SFLDG01065">
    <property type="entry name" value="anaerobic_coproporphyrinogen-I"/>
    <property type="match status" value="1"/>
</dbReference>
<evidence type="ECO:0000256" key="1">
    <source>
        <dbReference type="ARBA" id="ARBA00006100"/>
    </source>
</evidence>
<evidence type="ECO:0000259" key="3">
    <source>
        <dbReference type="PROSITE" id="PS51918"/>
    </source>
</evidence>
<dbReference type="SMART" id="SM00729">
    <property type="entry name" value="Elp3"/>
    <property type="match status" value="1"/>
</dbReference>
<keyword evidence="5" id="KW-1185">Reference proteome</keyword>
<keyword evidence="2" id="KW-0411">Iron-sulfur</keyword>
<keyword evidence="2" id="KW-0143">Chaperone</keyword>
<dbReference type="InterPro" id="IPR006638">
    <property type="entry name" value="Elp3/MiaA/NifB-like_rSAM"/>
</dbReference>
<evidence type="ECO:0000313" key="5">
    <source>
        <dbReference type="Proteomes" id="UP001597361"/>
    </source>
</evidence>
<dbReference type="InterPro" id="IPR023404">
    <property type="entry name" value="rSAM_horseshoe"/>
</dbReference>
<keyword evidence="2" id="KW-0479">Metal-binding</keyword>
<dbReference type="Gene3D" id="3.80.30.20">
    <property type="entry name" value="tm_1862 like domain"/>
    <property type="match status" value="1"/>
</dbReference>
<feature type="domain" description="Radical SAM core" evidence="3">
    <location>
        <begin position="1"/>
        <end position="234"/>
    </location>
</feature>
<dbReference type="SFLD" id="SFLDS00029">
    <property type="entry name" value="Radical_SAM"/>
    <property type="match status" value="1"/>
</dbReference>
<keyword evidence="2" id="KW-0408">Iron</keyword>
<dbReference type="SFLD" id="SFLDG01082">
    <property type="entry name" value="B12-binding_domain_containing"/>
    <property type="match status" value="1"/>
</dbReference>
<comment type="function">
    <text evidence="2">Probably acts as a heme chaperone, transferring heme to an unknown acceptor. Binds one molecule of heme per monomer, possibly covalently. Binds 1 [4Fe-4S] cluster. The cluster is coordinated with 3 cysteines and an exchangeable S-adenosyl-L-methionine.</text>
</comment>
<dbReference type="EMBL" id="JBHUHR010000015">
    <property type="protein sequence ID" value="MFD2034161.1"/>
    <property type="molecule type" value="Genomic_DNA"/>
</dbReference>
<keyword evidence="2" id="KW-0949">S-adenosyl-L-methionine</keyword>
<keyword evidence="2" id="KW-0963">Cytoplasm</keyword>
<organism evidence="4 5">
    <name type="scientific">Belliella marina</name>
    <dbReference type="NCBI Taxonomy" id="1644146"/>
    <lineage>
        <taxon>Bacteria</taxon>
        <taxon>Pseudomonadati</taxon>
        <taxon>Bacteroidota</taxon>
        <taxon>Cytophagia</taxon>
        <taxon>Cytophagales</taxon>
        <taxon>Cyclobacteriaceae</taxon>
        <taxon>Belliella</taxon>
    </lineage>
</organism>
<evidence type="ECO:0000256" key="2">
    <source>
        <dbReference type="RuleBase" id="RU364116"/>
    </source>
</evidence>
<dbReference type="NCBIfam" id="TIGR00539">
    <property type="entry name" value="hemN_rel"/>
    <property type="match status" value="1"/>
</dbReference>